<accession>A0A9D9DH95</accession>
<dbReference type="GO" id="GO:0005737">
    <property type="term" value="C:cytoplasm"/>
    <property type="evidence" value="ECO:0007669"/>
    <property type="project" value="TreeGrafter"/>
</dbReference>
<keyword evidence="4 8" id="KW-0028">Amino-acid biosynthesis</keyword>
<dbReference type="InterPro" id="IPR004013">
    <property type="entry name" value="PHP_dom"/>
</dbReference>
<comment type="catalytic activity">
    <reaction evidence="7 8">
        <text>L-histidinol phosphate + H2O = L-histidinol + phosphate</text>
        <dbReference type="Rhea" id="RHEA:14465"/>
        <dbReference type="ChEBI" id="CHEBI:15377"/>
        <dbReference type="ChEBI" id="CHEBI:43474"/>
        <dbReference type="ChEBI" id="CHEBI:57699"/>
        <dbReference type="ChEBI" id="CHEBI:57980"/>
        <dbReference type="EC" id="3.1.3.15"/>
    </reaction>
</comment>
<evidence type="ECO:0000256" key="2">
    <source>
        <dbReference type="ARBA" id="ARBA00009152"/>
    </source>
</evidence>
<evidence type="ECO:0000313" key="10">
    <source>
        <dbReference type="EMBL" id="MBO8426733.1"/>
    </source>
</evidence>
<dbReference type="InterPro" id="IPR010140">
    <property type="entry name" value="Histidinol_P_phosphatase_HisJ"/>
</dbReference>
<comment type="caution">
    <text evidence="10">The sequence shown here is derived from an EMBL/GenBank/DDBJ whole genome shotgun (WGS) entry which is preliminary data.</text>
</comment>
<keyword evidence="6 8" id="KW-0368">Histidine biosynthesis</keyword>
<evidence type="ECO:0000256" key="6">
    <source>
        <dbReference type="ARBA" id="ARBA00023102"/>
    </source>
</evidence>
<evidence type="ECO:0000256" key="3">
    <source>
        <dbReference type="ARBA" id="ARBA00013085"/>
    </source>
</evidence>
<evidence type="ECO:0000256" key="5">
    <source>
        <dbReference type="ARBA" id="ARBA00022801"/>
    </source>
</evidence>
<organism evidence="10 11">
    <name type="scientific">Candidatus Alloenteromonas pullistercoris</name>
    <dbReference type="NCBI Taxonomy" id="2840785"/>
    <lineage>
        <taxon>Bacteria</taxon>
        <taxon>Bacillati</taxon>
        <taxon>Bacillota</taxon>
        <taxon>Bacillota incertae sedis</taxon>
        <taxon>Candidatus Alloenteromonas</taxon>
    </lineage>
</organism>
<dbReference type="PANTHER" id="PTHR21039">
    <property type="entry name" value="HISTIDINOL PHOSPHATASE-RELATED"/>
    <property type="match status" value="1"/>
</dbReference>
<comment type="pathway">
    <text evidence="1 8">Amino-acid biosynthesis; L-histidine biosynthesis; L-histidine from 5-phospho-alpha-D-ribose 1-diphosphate: step 8/9.</text>
</comment>
<reference evidence="10" key="1">
    <citation type="submission" date="2020-10" db="EMBL/GenBank/DDBJ databases">
        <authorList>
            <person name="Gilroy R."/>
        </authorList>
    </citation>
    <scope>NUCLEOTIDE SEQUENCE</scope>
    <source>
        <strain evidence="10">17113</strain>
    </source>
</reference>
<dbReference type="EMBL" id="JADINA010000034">
    <property type="protein sequence ID" value="MBO8426733.1"/>
    <property type="molecule type" value="Genomic_DNA"/>
</dbReference>
<evidence type="ECO:0000256" key="8">
    <source>
        <dbReference type="RuleBase" id="RU366003"/>
    </source>
</evidence>
<dbReference type="InterPro" id="IPR016195">
    <property type="entry name" value="Pol/histidinol_Pase-like"/>
</dbReference>
<dbReference type="GO" id="GO:0000105">
    <property type="term" value="P:L-histidine biosynthetic process"/>
    <property type="evidence" value="ECO:0007669"/>
    <property type="project" value="UniProtKB-UniRule"/>
</dbReference>
<dbReference type="SUPFAM" id="SSF89550">
    <property type="entry name" value="PHP domain-like"/>
    <property type="match status" value="1"/>
</dbReference>
<proteinExistence type="inferred from homology"/>
<dbReference type="PANTHER" id="PTHR21039:SF0">
    <property type="entry name" value="HISTIDINOL-PHOSPHATASE"/>
    <property type="match status" value="1"/>
</dbReference>
<keyword evidence="5 8" id="KW-0378">Hydrolase</keyword>
<comment type="similarity">
    <text evidence="2 8">Belongs to the PHP hydrolase family. HisK subfamily.</text>
</comment>
<sequence length="276" mass="31453">MKQSPTYEEYGIAFNYHTHTSRCGHAYGEDEEYVKEAIKAGIKRLGFSDHCIFPDMKEPGMRGDFSLLPDYLSSINGLKEKYKGQIEILVGFEAEYTPGRTADYLFDLLQTKKVDYLIQGQHGVVGGTQTRFYGFNRDKVAASKQYLSDVLLGMNSGLYSYLAHPDLFIEWMDWNETAVNIAKTIAEESIKLDMPLELNCGYLRRGSTHPPVDSLTWMHYPYPKFWEIIRDYGAKVTYGIDAHSPSDFYHSASFEVLGLAKQLGLKIVEPRIKKPV</sequence>
<dbReference type="GO" id="GO:0004401">
    <property type="term" value="F:histidinol-phosphatase activity"/>
    <property type="evidence" value="ECO:0007669"/>
    <property type="project" value="UniProtKB-UniRule"/>
</dbReference>
<evidence type="ECO:0000256" key="1">
    <source>
        <dbReference type="ARBA" id="ARBA00004970"/>
    </source>
</evidence>
<dbReference type="Gene3D" id="3.20.20.140">
    <property type="entry name" value="Metal-dependent hydrolases"/>
    <property type="match status" value="1"/>
</dbReference>
<dbReference type="EC" id="3.1.3.15" evidence="3 8"/>
<gene>
    <name evidence="10" type="ORF">IAC61_05415</name>
</gene>
<dbReference type="Proteomes" id="UP000823634">
    <property type="component" value="Unassembled WGS sequence"/>
</dbReference>
<dbReference type="Pfam" id="PF02811">
    <property type="entry name" value="PHP"/>
    <property type="match status" value="1"/>
</dbReference>
<reference evidence="10" key="2">
    <citation type="journal article" date="2021" name="PeerJ">
        <title>Extensive microbial diversity within the chicken gut microbiome revealed by metagenomics and culture.</title>
        <authorList>
            <person name="Gilroy R."/>
            <person name="Ravi A."/>
            <person name="Getino M."/>
            <person name="Pursley I."/>
            <person name="Horton D.L."/>
            <person name="Alikhan N.F."/>
            <person name="Baker D."/>
            <person name="Gharbi K."/>
            <person name="Hall N."/>
            <person name="Watson M."/>
            <person name="Adriaenssens E.M."/>
            <person name="Foster-Nyarko E."/>
            <person name="Jarju S."/>
            <person name="Secka A."/>
            <person name="Antonio M."/>
            <person name="Oren A."/>
            <person name="Chaudhuri R.R."/>
            <person name="La Ragione R."/>
            <person name="Hildebrand F."/>
            <person name="Pallen M.J."/>
        </authorList>
    </citation>
    <scope>NUCLEOTIDE SEQUENCE</scope>
    <source>
        <strain evidence="10">17113</strain>
    </source>
</reference>
<dbReference type="CDD" id="cd12110">
    <property type="entry name" value="PHP_HisPPase_Hisj_like"/>
    <property type="match status" value="1"/>
</dbReference>
<evidence type="ECO:0000259" key="9">
    <source>
        <dbReference type="Pfam" id="PF02811"/>
    </source>
</evidence>
<evidence type="ECO:0000313" key="11">
    <source>
        <dbReference type="Proteomes" id="UP000823634"/>
    </source>
</evidence>
<evidence type="ECO:0000256" key="7">
    <source>
        <dbReference type="ARBA" id="ARBA00049158"/>
    </source>
</evidence>
<protein>
    <recommendedName>
        <fullName evidence="3 8">Histidinol-phosphatase</fullName>
        <shortName evidence="8">HolPase</shortName>
        <ecNumber evidence="3 8">3.1.3.15</ecNumber>
    </recommendedName>
</protein>
<name>A0A9D9DH95_9FIRM</name>
<dbReference type="AlphaFoldDB" id="A0A9D9DH95"/>
<evidence type="ECO:0000256" key="4">
    <source>
        <dbReference type="ARBA" id="ARBA00022605"/>
    </source>
</evidence>
<feature type="domain" description="PHP" evidence="9">
    <location>
        <begin position="16"/>
        <end position="199"/>
    </location>
</feature>